<reference evidence="3" key="1">
    <citation type="submission" date="2021-10" db="EMBL/GenBank/DDBJ databases">
        <title>Tropical sea cucumber genome reveals ecological adaptation and Cuvierian tubules defense mechanism.</title>
        <authorList>
            <person name="Chen T."/>
        </authorList>
    </citation>
    <scope>NUCLEOTIDE SEQUENCE</scope>
    <source>
        <strain evidence="3">Nanhai2018</strain>
        <tissue evidence="3">Muscle</tissue>
    </source>
</reference>
<keyword evidence="4" id="KW-1185">Reference proteome</keyword>
<proteinExistence type="predicted"/>
<keyword evidence="1" id="KW-0175">Coiled coil</keyword>
<evidence type="ECO:0000313" key="3">
    <source>
        <dbReference type="EMBL" id="KAJ8045102.1"/>
    </source>
</evidence>
<feature type="coiled-coil region" evidence="1">
    <location>
        <begin position="51"/>
        <end position="85"/>
    </location>
</feature>
<gene>
    <name evidence="3" type="ORF">HOLleu_08034</name>
</gene>
<dbReference type="EMBL" id="JAIZAY010000003">
    <property type="protein sequence ID" value="KAJ8045102.1"/>
    <property type="molecule type" value="Genomic_DNA"/>
</dbReference>
<dbReference type="AlphaFoldDB" id="A0A9Q1HD68"/>
<protein>
    <submittedName>
        <fullName evidence="3">Uncharacterized protein</fullName>
    </submittedName>
</protein>
<evidence type="ECO:0000256" key="2">
    <source>
        <dbReference type="SAM" id="MobiDB-lite"/>
    </source>
</evidence>
<organism evidence="3 4">
    <name type="scientific">Holothuria leucospilota</name>
    <name type="common">Black long sea cucumber</name>
    <name type="synonym">Mertensiothuria leucospilota</name>
    <dbReference type="NCBI Taxonomy" id="206669"/>
    <lineage>
        <taxon>Eukaryota</taxon>
        <taxon>Metazoa</taxon>
        <taxon>Echinodermata</taxon>
        <taxon>Eleutherozoa</taxon>
        <taxon>Echinozoa</taxon>
        <taxon>Holothuroidea</taxon>
        <taxon>Aspidochirotacea</taxon>
        <taxon>Aspidochirotida</taxon>
        <taxon>Holothuriidae</taxon>
        <taxon>Holothuria</taxon>
    </lineage>
</organism>
<feature type="region of interest" description="Disordered" evidence="2">
    <location>
        <begin position="190"/>
        <end position="216"/>
    </location>
</feature>
<sequence length="216" mass="24183">MSVNTEGERSVDDTMNAIKKQKTLRATAKAGLTRRYNELKQLMEHPGTIDIEKVKDKRIGLEKALKELESIHQEYVGMLNEVEDKEEAEAYFTLADNSAKEALMELDIYVQTHTIQEILENTVNPEDSLSRVSVTSSTTSSAKACVAARKAGLLAKAATMERQRETELAELKLRQEKEKLNLDTEIAMATAEGRPYAEIDTQTSDTQTSDKRETVT</sequence>
<evidence type="ECO:0000313" key="4">
    <source>
        <dbReference type="Proteomes" id="UP001152320"/>
    </source>
</evidence>
<accession>A0A9Q1HD68</accession>
<dbReference type="Proteomes" id="UP001152320">
    <property type="component" value="Chromosome 3"/>
</dbReference>
<evidence type="ECO:0000256" key="1">
    <source>
        <dbReference type="SAM" id="Coils"/>
    </source>
</evidence>
<name>A0A9Q1HD68_HOLLE</name>
<comment type="caution">
    <text evidence="3">The sequence shown here is derived from an EMBL/GenBank/DDBJ whole genome shotgun (WGS) entry which is preliminary data.</text>
</comment>